<feature type="compositionally biased region" description="Basic and acidic residues" evidence="1">
    <location>
        <begin position="333"/>
        <end position="350"/>
    </location>
</feature>
<dbReference type="SMART" id="SM00228">
    <property type="entry name" value="PDZ"/>
    <property type="match status" value="2"/>
</dbReference>
<keyword evidence="5" id="KW-1185">Reference proteome</keyword>
<feature type="region of interest" description="Disordered" evidence="1">
    <location>
        <begin position="99"/>
        <end position="119"/>
    </location>
</feature>
<dbReference type="PaxDb" id="55529-EKX50832"/>
<feature type="region of interest" description="Disordered" evidence="1">
    <location>
        <begin position="270"/>
        <end position="353"/>
    </location>
</feature>
<dbReference type="HOGENOM" id="CLU_314364_0_0_1"/>
<dbReference type="PANTHER" id="PTHR32060">
    <property type="entry name" value="TAIL-SPECIFIC PROTEASE"/>
    <property type="match status" value="1"/>
</dbReference>
<reference evidence="4" key="3">
    <citation type="submission" date="2016-03" db="UniProtKB">
        <authorList>
            <consortium name="EnsemblProtists"/>
        </authorList>
    </citation>
    <scope>IDENTIFICATION</scope>
</reference>
<accession>L1JQX5</accession>
<protein>
    <recommendedName>
        <fullName evidence="2">PDZ domain-containing protein</fullName>
    </recommendedName>
</protein>
<dbReference type="AlphaFoldDB" id="L1JQX5"/>
<proteinExistence type="predicted"/>
<dbReference type="GO" id="GO:0007165">
    <property type="term" value="P:signal transduction"/>
    <property type="evidence" value="ECO:0007669"/>
    <property type="project" value="TreeGrafter"/>
</dbReference>
<organism evidence="3">
    <name type="scientific">Guillardia theta (strain CCMP2712)</name>
    <name type="common">Cryptophyte</name>
    <dbReference type="NCBI Taxonomy" id="905079"/>
    <lineage>
        <taxon>Eukaryota</taxon>
        <taxon>Cryptophyceae</taxon>
        <taxon>Pyrenomonadales</taxon>
        <taxon>Geminigeraceae</taxon>
        <taxon>Guillardia</taxon>
    </lineage>
</organism>
<dbReference type="InterPro" id="IPR001478">
    <property type="entry name" value="PDZ"/>
</dbReference>
<feature type="compositionally biased region" description="Basic and acidic residues" evidence="1">
    <location>
        <begin position="312"/>
        <end position="325"/>
    </location>
</feature>
<dbReference type="EMBL" id="JH992977">
    <property type="protein sequence ID" value="EKX50832.1"/>
    <property type="molecule type" value="Genomic_DNA"/>
</dbReference>
<sequence length="931" mass="102143">MTSGLQSQDGVVGMKFASLVDGTHRVTELEPGGAAWSSGLIRIGDQILMVEGMRTSYVDKKRVEQAFRGRPGSFLTVEMQRGHKTFPVLLQRVERARTGWRDGSSGEKSRGTLDEDGELKRVRDQPVSVLLRLKEDKVKLTPSHVLLQLLSRDISSAIGCQHERLEISQVPTSEDEFELKLSPPPSQSASDSRSPKDLAAEVVMQASVFDKGSLLRRSQAGGDVIFARLHLPPSRNPSFSEPPPSFPPFGSMGSAAAVTNLFSIPAPVTPSPPAPAPAPVLAPPASAPAPIQPSSFLRIGDEDSSFANVNPSEREEREEERKDSVLEGGGDNQSREQEEMRQPRQEEVRQQRQQPLVSLSSLDLLTGWLPLSLFQAYDKTAPQGKLGGVDSAIKMKRKRDWTRVEASKEASKAIRALASRGFQILLVGVGGKEEAEEALGAVVRSGLVSSHGPVGNDDVIFVEREEEKVLVLEQLGGLVAVIDDDLLVLQQCIDKLSFGVMTMLKDGEESEREKGMRLKLLCEQNDLFVQETSKHVILLMERIQEAKRAAEQNPPHPLTSSPSSSSELERECKRLAEGIAGCYKRRAHSLLLVEEQIIENFLLEDKVSSSWDKICKTMGVAEEALELYSSSVTVGEGLASYPPFKGGSRQPDLPFFPLDEDPRYARKDVWLKSCSFGTPSSSTSCGVGLHFGRRGPGEKLLVLKLEYGSPSFFSRLVRVDDEILSIDGCRAEDLKVEEVEEKLRGKSGTLVFLKLFRPRAARLLYVSLMRQQTPMNLRGSRGRVVVPLPLLFSPLSQLVTLRVGRVSNVPFFTAAVEQVYLRVTVRPEGTEATAGDEKRFLHLLSNGQDSTDSKQLQFSCPSANTHVTVELLADKSRGDSSVSLLLGGFSVRVSDLMSMGGSKEFPLFDRDLARVRGGNGEETLVILSVLQ</sequence>
<reference evidence="5" key="2">
    <citation type="submission" date="2012-11" db="EMBL/GenBank/DDBJ databases">
        <authorList>
            <person name="Kuo A."/>
            <person name="Curtis B.A."/>
            <person name="Tanifuji G."/>
            <person name="Burki F."/>
            <person name="Gruber A."/>
            <person name="Irimia M."/>
            <person name="Maruyama S."/>
            <person name="Arias M.C."/>
            <person name="Ball S.G."/>
            <person name="Gile G.H."/>
            <person name="Hirakawa Y."/>
            <person name="Hopkins J.F."/>
            <person name="Rensing S.A."/>
            <person name="Schmutz J."/>
            <person name="Symeonidi A."/>
            <person name="Elias M."/>
            <person name="Eveleigh R.J."/>
            <person name="Herman E.K."/>
            <person name="Klute M.J."/>
            <person name="Nakayama T."/>
            <person name="Obornik M."/>
            <person name="Reyes-Prieto A."/>
            <person name="Armbrust E.V."/>
            <person name="Aves S.J."/>
            <person name="Beiko R.G."/>
            <person name="Coutinho P."/>
            <person name="Dacks J.B."/>
            <person name="Durnford D.G."/>
            <person name="Fast N.M."/>
            <person name="Green B.R."/>
            <person name="Grisdale C."/>
            <person name="Hempe F."/>
            <person name="Henrissat B."/>
            <person name="Hoppner M.P."/>
            <person name="Ishida K.-I."/>
            <person name="Kim E."/>
            <person name="Koreny L."/>
            <person name="Kroth P.G."/>
            <person name="Liu Y."/>
            <person name="Malik S.-B."/>
            <person name="Maier U.G."/>
            <person name="McRose D."/>
            <person name="Mock T."/>
            <person name="Neilson J.A."/>
            <person name="Onodera N.T."/>
            <person name="Poole A.M."/>
            <person name="Pritham E.J."/>
            <person name="Richards T.A."/>
            <person name="Rocap G."/>
            <person name="Roy S.W."/>
            <person name="Sarai C."/>
            <person name="Schaack S."/>
            <person name="Shirato S."/>
            <person name="Slamovits C.H."/>
            <person name="Spencer D.F."/>
            <person name="Suzuki S."/>
            <person name="Worden A.Z."/>
            <person name="Zauner S."/>
            <person name="Barry K."/>
            <person name="Bell C."/>
            <person name="Bharti A.K."/>
            <person name="Crow J.A."/>
            <person name="Grimwood J."/>
            <person name="Kramer R."/>
            <person name="Lindquist E."/>
            <person name="Lucas S."/>
            <person name="Salamov A."/>
            <person name="McFadden G.I."/>
            <person name="Lane C.E."/>
            <person name="Keeling P.J."/>
            <person name="Gray M.W."/>
            <person name="Grigoriev I.V."/>
            <person name="Archibald J.M."/>
        </authorList>
    </citation>
    <scope>NUCLEOTIDE SEQUENCE</scope>
    <source>
        <strain evidence="5">CCMP2712</strain>
    </source>
</reference>
<feature type="region of interest" description="Disordered" evidence="1">
    <location>
        <begin position="548"/>
        <end position="567"/>
    </location>
</feature>
<dbReference type="GeneID" id="17307487"/>
<dbReference type="Proteomes" id="UP000011087">
    <property type="component" value="Unassembled WGS sequence"/>
</dbReference>
<dbReference type="RefSeq" id="XP_005837812.1">
    <property type="nucleotide sequence ID" value="XM_005837755.1"/>
</dbReference>
<dbReference type="EnsemblProtists" id="EKX50832">
    <property type="protein sequence ID" value="EKX50832"/>
    <property type="gene ID" value="GUITHDRAFT_103422"/>
</dbReference>
<dbReference type="Gene3D" id="2.30.42.10">
    <property type="match status" value="2"/>
</dbReference>
<evidence type="ECO:0000313" key="5">
    <source>
        <dbReference type="Proteomes" id="UP000011087"/>
    </source>
</evidence>
<feature type="region of interest" description="Disordered" evidence="1">
    <location>
        <begin position="169"/>
        <end position="197"/>
    </location>
</feature>
<evidence type="ECO:0000313" key="4">
    <source>
        <dbReference type="EnsemblProtists" id="EKX50832"/>
    </source>
</evidence>
<dbReference type="InterPro" id="IPR036034">
    <property type="entry name" value="PDZ_sf"/>
</dbReference>
<dbReference type="KEGG" id="gtt:GUITHDRAFT_103422"/>
<dbReference type="Pfam" id="PF00595">
    <property type="entry name" value="PDZ"/>
    <property type="match status" value="1"/>
</dbReference>
<dbReference type="PROSITE" id="PS50106">
    <property type="entry name" value="PDZ"/>
    <property type="match status" value="1"/>
</dbReference>
<feature type="domain" description="PDZ" evidence="2">
    <location>
        <begin position="1"/>
        <end position="68"/>
    </location>
</feature>
<evidence type="ECO:0000313" key="3">
    <source>
        <dbReference type="EMBL" id="EKX50832.1"/>
    </source>
</evidence>
<feature type="compositionally biased region" description="Pro residues" evidence="1">
    <location>
        <begin position="270"/>
        <end position="291"/>
    </location>
</feature>
<name>L1JQX5_GUITC</name>
<reference evidence="3 5" key="1">
    <citation type="journal article" date="2012" name="Nature">
        <title>Algal genomes reveal evolutionary mosaicism and the fate of nucleomorphs.</title>
        <authorList>
            <consortium name="DOE Joint Genome Institute"/>
            <person name="Curtis B.A."/>
            <person name="Tanifuji G."/>
            <person name="Burki F."/>
            <person name="Gruber A."/>
            <person name="Irimia M."/>
            <person name="Maruyama S."/>
            <person name="Arias M.C."/>
            <person name="Ball S.G."/>
            <person name="Gile G.H."/>
            <person name="Hirakawa Y."/>
            <person name="Hopkins J.F."/>
            <person name="Kuo A."/>
            <person name="Rensing S.A."/>
            <person name="Schmutz J."/>
            <person name="Symeonidi A."/>
            <person name="Elias M."/>
            <person name="Eveleigh R.J."/>
            <person name="Herman E.K."/>
            <person name="Klute M.J."/>
            <person name="Nakayama T."/>
            <person name="Obornik M."/>
            <person name="Reyes-Prieto A."/>
            <person name="Armbrust E.V."/>
            <person name="Aves S.J."/>
            <person name="Beiko R.G."/>
            <person name="Coutinho P."/>
            <person name="Dacks J.B."/>
            <person name="Durnford D.G."/>
            <person name="Fast N.M."/>
            <person name="Green B.R."/>
            <person name="Grisdale C.J."/>
            <person name="Hempel F."/>
            <person name="Henrissat B."/>
            <person name="Hoppner M.P."/>
            <person name="Ishida K."/>
            <person name="Kim E."/>
            <person name="Koreny L."/>
            <person name="Kroth P.G."/>
            <person name="Liu Y."/>
            <person name="Malik S.B."/>
            <person name="Maier U.G."/>
            <person name="McRose D."/>
            <person name="Mock T."/>
            <person name="Neilson J.A."/>
            <person name="Onodera N.T."/>
            <person name="Poole A.M."/>
            <person name="Pritham E.J."/>
            <person name="Richards T.A."/>
            <person name="Rocap G."/>
            <person name="Roy S.W."/>
            <person name="Sarai C."/>
            <person name="Schaack S."/>
            <person name="Shirato S."/>
            <person name="Slamovits C.H."/>
            <person name="Spencer D.F."/>
            <person name="Suzuki S."/>
            <person name="Worden A.Z."/>
            <person name="Zauner S."/>
            <person name="Barry K."/>
            <person name="Bell C."/>
            <person name="Bharti A.K."/>
            <person name="Crow J.A."/>
            <person name="Grimwood J."/>
            <person name="Kramer R."/>
            <person name="Lindquist E."/>
            <person name="Lucas S."/>
            <person name="Salamov A."/>
            <person name="McFadden G.I."/>
            <person name="Lane C.E."/>
            <person name="Keeling P.J."/>
            <person name="Gray M.W."/>
            <person name="Grigoriev I.V."/>
            <person name="Archibald J.M."/>
        </authorList>
    </citation>
    <scope>NUCLEOTIDE SEQUENCE</scope>
    <source>
        <strain evidence="3 5">CCMP2712</strain>
    </source>
</reference>
<dbReference type="SUPFAM" id="SSF50156">
    <property type="entry name" value="PDZ domain-like"/>
    <property type="match status" value="2"/>
</dbReference>
<dbReference type="PANTHER" id="PTHR32060:SF30">
    <property type="entry name" value="CARBOXY-TERMINAL PROCESSING PROTEASE CTPA"/>
    <property type="match status" value="1"/>
</dbReference>
<dbReference type="GO" id="GO:0004175">
    <property type="term" value="F:endopeptidase activity"/>
    <property type="evidence" value="ECO:0007669"/>
    <property type="project" value="TreeGrafter"/>
</dbReference>
<evidence type="ECO:0000256" key="1">
    <source>
        <dbReference type="SAM" id="MobiDB-lite"/>
    </source>
</evidence>
<gene>
    <name evidence="3" type="ORF">GUITHDRAFT_103422</name>
</gene>
<evidence type="ECO:0000259" key="2">
    <source>
        <dbReference type="PROSITE" id="PS50106"/>
    </source>
</evidence>